<dbReference type="Proteomes" id="UP000193834">
    <property type="component" value="Unassembled WGS sequence"/>
</dbReference>
<dbReference type="Gene3D" id="1.10.10.60">
    <property type="entry name" value="Homeodomain-like"/>
    <property type="match status" value="2"/>
</dbReference>
<sequence length="289" mass="33183">MEWLNRMTKAIQYIEQHIDGELTSEDVAKAACSSTFHFQRMFYMLTNVTLAEYIRKRRLTLAAQELAMTDARVIDIAFKFGYDTPESFAKAFCKAHGITPTAARQPGVTLKAFPRLSFHFSLRGDQDMDYRIEQKEAFSVLGKKLHVTCADDENLEAIPAFWNEMNSSGMSDYLCKLSPESKMYGICLHMDMETQYYDYMIAVDTPAASLEETKKFEIEEIPAATWAIFTAIGPVPDAVQKTWQRIFQEWLPATGYEHTGGPEMEVYPPHDDPFDPRHRCEIWIPVTKK</sequence>
<dbReference type="SMART" id="SM00871">
    <property type="entry name" value="AraC_E_bind"/>
    <property type="match status" value="1"/>
</dbReference>
<keyword evidence="2" id="KW-0238">DNA-binding</keyword>
<name>A0A1X7KPI7_9BACL</name>
<dbReference type="Pfam" id="PF12833">
    <property type="entry name" value="HTH_18"/>
    <property type="match status" value="1"/>
</dbReference>
<dbReference type="InterPro" id="IPR011256">
    <property type="entry name" value="Reg_factor_effector_dom_sf"/>
</dbReference>
<dbReference type="InterPro" id="IPR029442">
    <property type="entry name" value="GyrI-like"/>
</dbReference>
<organism evidence="5 6">
    <name type="scientific">Paenibacillus aquistagni</name>
    <dbReference type="NCBI Taxonomy" id="1852522"/>
    <lineage>
        <taxon>Bacteria</taxon>
        <taxon>Bacillati</taxon>
        <taxon>Bacillota</taxon>
        <taxon>Bacilli</taxon>
        <taxon>Bacillales</taxon>
        <taxon>Paenibacillaceae</taxon>
        <taxon>Paenibacillus</taxon>
    </lineage>
</organism>
<dbReference type="SMART" id="SM00342">
    <property type="entry name" value="HTH_ARAC"/>
    <property type="match status" value="1"/>
</dbReference>
<evidence type="ECO:0000256" key="1">
    <source>
        <dbReference type="ARBA" id="ARBA00023015"/>
    </source>
</evidence>
<dbReference type="Gene3D" id="3.20.80.10">
    <property type="entry name" value="Regulatory factor, effector binding domain"/>
    <property type="match status" value="1"/>
</dbReference>
<dbReference type="Pfam" id="PF06445">
    <property type="entry name" value="GyrI-like"/>
    <property type="match status" value="1"/>
</dbReference>
<dbReference type="SUPFAM" id="SSF55136">
    <property type="entry name" value="Probable bacterial effector-binding domain"/>
    <property type="match status" value="1"/>
</dbReference>
<evidence type="ECO:0000256" key="3">
    <source>
        <dbReference type="ARBA" id="ARBA00023163"/>
    </source>
</evidence>
<dbReference type="PROSITE" id="PS01124">
    <property type="entry name" value="HTH_ARAC_FAMILY_2"/>
    <property type="match status" value="1"/>
</dbReference>
<dbReference type="GO" id="GO:0043565">
    <property type="term" value="F:sequence-specific DNA binding"/>
    <property type="evidence" value="ECO:0007669"/>
    <property type="project" value="InterPro"/>
</dbReference>
<proteinExistence type="predicted"/>
<keyword evidence="1" id="KW-0805">Transcription regulation</keyword>
<dbReference type="RefSeq" id="WP_085494752.1">
    <property type="nucleotide sequence ID" value="NZ_FXAZ01000003.1"/>
</dbReference>
<dbReference type="PANTHER" id="PTHR47504">
    <property type="entry name" value="RIGHT ORIGIN-BINDING PROTEIN"/>
    <property type="match status" value="1"/>
</dbReference>
<evidence type="ECO:0000313" key="5">
    <source>
        <dbReference type="EMBL" id="SMG43488.1"/>
    </source>
</evidence>
<feature type="domain" description="HTH araC/xylS-type" evidence="4">
    <location>
        <begin position="8"/>
        <end position="106"/>
    </location>
</feature>
<dbReference type="InterPro" id="IPR009057">
    <property type="entry name" value="Homeodomain-like_sf"/>
</dbReference>
<accession>A0A1X7KPI7</accession>
<dbReference type="EMBL" id="FXAZ01000003">
    <property type="protein sequence ID" value="SMG43488.1"/>
    <property type="molecule type" value="Genomic_DNA"/>
</dbReference>
<evidence type="ECO:0000259" key="4">
    <source>
        <dbReference type="PROSITE" id="PS01124"/>
    </source>
</evidence>
<dbReference type="AlphaFoldDB" id="A0A1X7KPI7"/>
<protein>
    <submittedName>
        <fullName evidence="5">AraC family transcriptional regulator</fullName>
    </submittedName>
</protein>
<dbReference type="InterPro" id="IPR010499">
    <property type="entry name" value="AraC_E-bd"/>
</dbReference>
<dbReference type="InterPro" id="IPR018060">
    <property type="entry name" value="HTH_AraC"/>
</dbReference>
<evidence type="ECO:0000313" key="6">
    <source>
        <dbReference type="Proteomes" id="UP000193834"/>
    </source>
</evidence>
<keyword evidence="6" id="KW-1185">Reference proteome</keyword>
<dbReference type="OrthoDB" id="5337216at2"/>
<dbReference type="GO" id="GO:0003700">
    <property type="term" value="F:DNA-binding transcription factor activity"/>
    <property type="evidence" value="ECO:0007669"/>
    <property type="project" value="InterPro"/>
</dbReference>
<dbReference type="PANTHER" id="PTHR47504:SF5">
    <property type="entry name" value="RIGHT ORIGIN-BINDING PROTEIN"/>
    <property type="match status" value="1"/>
</dbReference>
<gene>
    <name evidence="5" type="ORF">SAMN06295960_2569</name>
</gene>
<dbReference type="STRING" id="1852522.SAMN06295960_2569"/>
<evidence type="ECO:0000256" key="2">
    <source>
        <dbReference type="ARBA" id="ARBA00023125"/>
    </source>
</evidence>
<reference evidence="5 6" key="1">
    <citation type="submission" date="2017-04" db="EMBL/GenBank/DDBJ databases">
        <authorList>
            <person name="Afonso C.L."/>
            <person name="Miller P.J."/>
            <person name="Scott M.A."/>
            <person name="Spackman E."/>
            <person name="Goraichik I."/>
            <person name="Dimitrov K.M."/>
            <person name="Suarez D.L."/>
            <person name="Swayne D.E."/>
        </authorList>
    </citation>
    <scope>NUCLEOTIDE SEQUENCE [LARGE SCALE GENOMIC DNA]</scope>
    <source>
        <strain evidence="5 6">11</strain>
    </source>
</reference>
<dbReference type="InterPro" id="IPR050959">
    <property type="entry name" value="MarA-like"/>
</dbReference>
<dbReference type="SUPFAM" id="SSF46689">
    <property type="entry name" value="Homeodomain-like"/>
    <property type="match status" value="2"/>
</dbReference>
<keyword evidence="3" id="KW-0804">Transcription</keyword>